<evidence type="ECO:0000259" key="2">
    <source>
        <dbReference type="Pfam" id="PF00646"/>
    </source>
</evidence>
<feature type="compositionally biased region" description="Acidic residues" evidence="1">
    <location>
        <begin position="15"/>
        <end position="24"/>
    </location>
</feature>
<keyword evidence="4" id="KW-1185">Reference proteome</keyword>
<dbReference type="SUPFAM" id="SSF81383">
    <property type="entry name" value="F-box domain"/>
    <property type="match status" value="1"/>
</dbReference>
<dbReference type="EMBL" id="JAZDWU010000001">
    <property type="protein sequence ID" value="KAL0013961.1"/>
    <property type="molecule type" value="Genomic_DNA"/>
</dbReference>
<comment type="caution">
    <text evidence="3">The sequence shown here is derived from an EMBL/GenBank/DDBJ whole genome shotgun (WGS) entry which is preliminary data.</text>
</comment>
<dbReference type="PANTHER" id="PTHR31293:SF16">
    <property type="entry name" value="RNI-LIKE SUPERFAMILY PROTEIN"/>
    <property type="match status" value="1"/>
</dbReference>
<dbReference type="InterPro" id="IPR055294">
    <property type="entry name" value="FBL60-like"/>
</dbReference>
<dbReference type="Gene3D" id="1.20.1280.50">
    <property type="match status" value="1"/>
</dbReference>
<gene>
    <name evidence="3" type="ORF">SO802_001030</name>
</gene>
<name>A0AAW2DU70_9ROSI</name>
<dbReference type="AlphaFoldDB" id="A0AAW2DU70"/>
<evidence type="ECO:0000313" key="3">
    <source>
        <dbReference type="EMBL" id="KAL0013961.1"/>
    </source>
</evidence>
<sequence>MKEQCRETKEKEESLSESEEEEERLDFVSSVPDSILSYILSFLPTREAVLTSILSSRWRTVRTLVPTLDLDQGKLSKTFVDQSSCTTLGDILSNLWMHASQYSSQFHAHTEVAYPFIHSVINS</sequence>
<evidence type="ECO:0000313" key="4">
    <source>
        <dbReference type="Proteomes" id="UP001459277"/>
    </source>
</evidence>
<feature type="compositionally biased region" description="Basic and acidic residues" evidence="1">
    <location>
        <begin position="1"/>
        <end position="14"/>
    </location>
</feature>
<dbReference type="InterPro" id="IPR036047">
    <property type="entry name" value="F-box-like_dom_sf"/>
</dbReference>
<dbReference type="InterPro" id="IPR001810">
    <property type="entry name" value="F-box_dom"/>
</dbReference>
<protein>
    <recommendedName>
        <fullName evidence="2">F-box domain-containing protein</fullName>
    </recommendedName>
</protein>
<dbReference type="PANTHER" id="PTHR31293">
    <property type="entry name" value="RNI-LIKE SUPERFAMILY PROTEIN"/>
    <property type="match status" value="1"/>
</dbReference>
<evidence type="ECO:0000256" key="1">
    <source>
        <dbReference type="SAM" id="MobiDB-lite"/>
    </source>
</evidence>
<dbReference type="Proteomes" id="UP001459277">
    <property type="component" value="Unassembled WGS sequence"/>
</dbReference>
<reference evidence="3 4" key="1">
    <citation type="submission" date="2024-01" db="EMBL/GenBank/DDBJ databases">
        <title>A telomere-to-telomere, gap-free genome of sweet tea (Lithocarpus litseifolius).</title>
        <authorList>
            <person name="Zhou J."/>
        </authorList>
    </citation>
    <scope>NUCLEOTIDE SEQUENCE [LARGE SCALE GENOMIC DNA]</scope>
    <source>
        <strain evidence="3">Zhou-2022a</strain>
        <tissue evidence="3">Leaf</tissue>
    </source>
</reference>
<proteinExistence type="predicted"/>
<accession>A0AAW2DU70</accession>
<feature type="region of interest" description="Disordered" evidence="1">
    <location>
        <begin position="1"/>
        <end position="24"/>
    </location>
</feature>
<feature type="domain" description="F-box" evidence="2">
    <location>
        <begin position="29"/>
        <end position="60"/>
    </location>
</feature>
<dbReference type="Pfam" id="PF00646">
    <property type="entry name" value="F-box"/>
    <property type="match status" value="1"/>
</dbReference>
<organism evidence="3 4">
    <name type="scientific">Lithocarpus litseifolius</name>
    <dbReference type="NCBI Taxonomy" id="425828"/>
    <lineage>
        <taxon>Eukaryota</taxon>
        <taxon>Viridiplantae</taxon>
        <taxon>Streptophyta</taxon>
        <taxon>Embryophyta</taxon>
        <taxon>Tracheophyta</taxon>
        <taxon>Spermatophyta</taxon>
        <taxon>Magnoliopsida</taxon>
        <taxon>eudicotyledons</taxon>
        <taxon>Gunneridae</taxon>
        <taxon>Pentapetalae</taxon>
        <taxon>rosids</taxon>
        <taxon>fabids</taxon>
        <taxon>Fagales</taxon>
        <taxon>Fagaceae</taxon>
        <taxon>Lithocarpus</taxon>
    </lineage>
</organism>